<keyword evidence="3 5" id="KW-0067">ATP-binding</keyword>
<keyword evidence="2" id="KW-0547">Nucleotide-binding</keyword>
<dbReference type="RefSeq" id="WP_132417973.1">
    <property type="nucleotide sequence ID" value="NZ_SKFG01000009.1"/>
</dbReference>
<dbReference type="Proteomes" id="UP000295418">
    <property type="component" value="Unassembled WGS sequence"/>
</dbReference>
<protein>
    <submittedName>
        <fullName evidence="5">ABC transporter ATP-binding protein</fullName>
    </submittedName>
</protein>
<evidence type="ECO:0000256" key="2">
    <source>
        <dbReference type="ARBA" id="ARBA00022741"/>
    </source>
</evidence>
<dbReference type="GO" id="GO:0005524">
    <property type="term" value="F:ATP binding"/>
    <property type="evidence" value="ECO:0007669"/>
    <property type="project" value="UniProtKB-KW"/>
</dbReference>
<dbReference type="OrthoDB" id="9804819at2"/>
<keyword evidence="6" id="KW-1185">Reference proteome</keyword>
<evidence type="ECO:0000313" key="5">
    <source>
        <dbReference type="EMBL" id="TCZ77402.1"/>
    </source>
</evidence>
<comment type="caution">
    <text evidence="5">The sequence shown here is derived from an EMBL/GenBank/DDBJ whole genome shotgun (WGS) entry which is preliminary data.</text>
</comment>
<accession>A0A4V2WNZ5</accession>
<sequence>MINLTNVTKSYGGNVAAVSNLNLTIPRGEIFGFLGPNGAGKTTTIKMITGIIAPDQGEVIINDKDMLKNPLEAKKQFGYVPDSPDLFLRLKGLEYLNFMADMYDVSKSERQARINTLASRFDMMHALNDPIQSYSHGMRQKTVIMGVLVHNPEVWILDEPLTGLDPKSSYTLKEMMREHADSGKTVFFSTHVLEVAEKVCDRIAIINKGVIQFCGTFKEMQEHFKTNESMEKIFLEMTVNE</sequence>
<dbReference type="GO" id="GO:0016887">
    <property type="term" value="F:ATP hydrolysis activity"/>
    <property type="evidence" value="ECO:0007669"/>
    <property type="project" value="InterPro"/>
</dbReference>
<dbReference type="Gene3D" id="3.40.50.300">
    <property type="entry name" value="P-loop containing nucleotide triphosphate hydrolases"/>
    <property type="match status" value="1"/>
</dbReference>
<reference evidence="5 6" key="1">
    <citation type="submission" date="2019-03" db="EMBL/GenBank/DDBJ databases">
        <authorList>
            <person name="Kim M.K.M."/>
        </authorList>
    </citation>
    <scope>NUCLEOTIDE SEQUENCE [LARGE SCALE GENOMIC DNA]</scope>
    <source>
        <strain evidence="5 6">18JY21-1</strain>
    </source>
</reference>
<dbReference type="AlphaFoldDB" id="A0A4V2WNZ5"/>
<dbReference type="InterPro" id="IPR051782">
    <property type="entry name" value="ABC_Transporter_VariousFunc"/>
</dbReference>
<gene>
    <name evidence="5" type="ORF">E0485_10410</name>
</gene>
<dbReference type="SUPFAM" id="SSF52540">
    <property type="entry name" value="P-loop containing nucleoside triphosphate hydrolases"/>
    <property type="match status" value="1"/>
</dbReference>
<proteinExistence type="predicted"/>
<evidence type="ECO:0000256" key="3">
    <source>
        <dbReference type="ARBA" id="ARBA00022840"/>
    </source>
</evidence>
<dbReference type="SMART" id="SM00382">
    <property type="entry name" value="AAA"/>
    <property type="match status" value="1"/>
</dbReference>
<dbReference type="CDD" id="cd03230">
    <property type="entry name" value="ABC_DR_subfamily_A"/>
    <property type="match status" value="1"/>
</dbReference>
<dbReference type="PANTHER" id="PTHR42939:SF1">
    <property type="entry name" value="ABC TRANSPORTER ATP-BINDING PROTEIN ALBC-RELATED"/>
    <property type="match status" value="1"/>
</dbReference>
<dbReference type="PANTHER" id="PTHR42939">
    <property type="entry name" value="ABC TRANSPORTER ATP-BINDING PROTEIN ALBC-RELATED"/>
    <property type="match status" value="1"/>
</dbReference>
<evidence type="ECO:0000256" key="1">
    <source>
        <dbReference type="ARBA" id="ARBA00022448"/>
    </source>
</evidence>
<evidence type="ECO:0000259" key="4">
    <source>
        <dbReference type="PROSITE" id="PS50893"/>
    </source>
</evidence>
<evidence type="ECO:0000313" key="6">
    <source>
        <dbReference type="Proteomes" id="UP000295418"/>
    </source>
</evidence>
<dbReference type="EMBL" id="SKFG01000009">
    <property type="protein sequence ID" value="TCZ77402.1"/>
    <property type="molecule type" value="Genomic_DNA"/>
</dbReference>
<dbReference type="InterPro" id="IPR003439">
    <property type="entry name" value="ABC_transporter-like_ATP-bd"/>
</dbReference>
<dbReference type="Pfam" id="PF00005">
    <property type="entry name" value="ABC_tran"/>
    <property type="match status" value="1"/>
</dbReference>
<feature type="domain" description="ABC transporter" evidence="4">
    <location>
        <begin position="2"/>
        <end position="233"/>
    </location>
</feature>
<name>A0A4V2WNZ5_9BACL</name>
<dbReference type="PROSITE" id="PS50893">
    <property type="entry name" value="ABC_TRANSPORTER_2"/>
    <property type="match status" value="1"/>
</dbReference>
<dbReference type="InterPro" id="IPR003593">
    <property type="entry name" value="AAA+_ATPase"/>
</dbReference>
<organism evidence="5 6">
    <name type="scientific">Paenibacillus albiflavus</name>
    <dbReference type="NCBI Taxonomy" id="2545760"/>
    <lineage>
        <taxon>Bacteria</taxon>
        <taxon>Bacillati</taxon>
        <taxon>Bacillota</taxon>
        <taxon>Bacilli</taxon>
        <taxon>Bacillales</taxon>
        <taxon>Paenibacillaceae</taxon>
        <taxon>Paenibacillus</taxon>
    </lineage>
</organism>
<keyword evidence="1" id="KW-0813">Transport</keyword>
<dbReference type="InterPro" id="IPR027417">
    <property type="entry name" value="P-loop_NTPase"/>
</dbReference>